<sequence length="418" mass="47113">MAEKTSKNDPIDDDDEIVEGNVEVIEQDANQDPEDALADDLIEVDIDDLIDELERDDEDDNGEEEPYVDDSIFTIEKHNGAVFCIDSYKNLIATGGEDDIGNVFSFDQESKNLQEIIKTEKFKDSVNNIKFSNDGKYVAMSDMSGLIHVYLIENKTLHWSHDLETDIETLGWHPNCNILFCSTSDGYFYMFKFSTGEIRVMYSGDEAGLGCFKILKDGKRAVTAYGNGNVRFWDIKSGQTIHNLLKAHEGDILSMDLSSDGNILVTGGVDMKVKLINTNNFKVVCELCCENKPRSGEEAMEDEQEDSIESISFCKTLPLLACATLSGRIYVWDINSHVVRCKFDNKLIGYTKLMWNNQEQLYASTLDGGVQVFDGRNLELIKNLKGHKSEILDFCFNENLTIIYTASNDNLVKLFQVS</sequence>
<feature type="region of interest" description="Disordered" evidence="4">
    <location>
        <begin position="1"/>
        <end position="22"/>
    </location>
</feature>
<dbReference type="InterPro" id="IPR036322">
    <property type="entry name" value="WD40_repeat_dom_sf"/>
</dbReference>
<comment type="caution">
    <text evidence="5">The sequence shown here is derived from an EMBL/GenBank/DDBJ whole genome shotgun (WGS) entry which is preliminary data.</text>
</comment>
<dbReference type="InterPro" id="IPR051179">
    <property type="entry name" value="WD_repeat_multifunction"/>
</dbReference>
<protein>
    <recommendedName>
        <fullName evidence="7">Angio-associated migratory cell protein</fullName>
    </recommendedName>
</protein>
<evidence type="ECO:0000313" key="5">
    <source>
        <dbReference type="EMBL" id="CAF0704535.1"/>
    </source>
</evidence>
<feature type="compositionally biased region" description="Basic and acidic residues" evidence="4">
    <location>
        <begin position="1"/>
        <end position="10"/>
    </location>
</feature>
<name>A0A813M612_9BILA</name>
<dbReference type="Gene3D" id="2.130.10.10">
    <property type="entry name" value="YVTN repeat-like/Quinoprotein amine dehydrogenase"/>
    <property type="match status" value="1"/>
</dbReference>
<dbReference type="PROSITE" id="PS50082">
    <property type="entry name" value="WD_REPEATS_2"/>
    <property type="match status" value="3"/>
</dbReference>
<dbReference type="InterPro" id="IPR015943">
    <property type="entry name" value="WD40/YVTN_repeat-like_dom_sf"/>
</dbReference>
<proteinExistence type="predicted"/>
<evidence type="ECO:0000256" key="3">
    <source>
        <dbReference type="PROSITE-ProRule" id="PRU00221"/>
    </source>
</evidence>
<evidence type="ECO:0000256" key="4">
    <source>
        <dbReference type="SAM" id="MobiDB-lite"/>
    </source>
</evidence>
<organism evidence="5 6">
    <name type="scientific">Brachionus calyciflorus</name>
    <dbReference type="NCBI Taxonomy" id="104777"/>
    <lineage>
        <taxon>Eukaryota</taxon>
        <taxon>Metazoa</taxon>
        <taxon>Spiralia</taxon>
        <taxon>Gnathifera</taxon>
        <taxon>Rotifera</taxon>
        <taxon>Eurotatoria</taxon>
        <taxon>Monogononta</taxon>
        <taxon>Pseudotrocha</taxon>
        <taxon>Ploima</taxon>
        <taxon>Brachionidae</taxon>
        <taxon>Brachionus</taxon>
    </lineage>
</organism>
<keyword evidence="1 3" id="KW-0853">WD repeat</keyword>
<dbReference type="OrthoDB" id="10261640at2759"/>
<feature type="repeat" description="WD" evidence="3">
    <location>
        <begin position="384"/>
        <end position="418"/>
    </location>
</feature>
<evidence type="ECO:0000313" key="6">
    <source>
        <dbReference type="Proteomes" id="UP000663879"/>
    </source>
</evidence>
<dbReference type="EMBL" id="CAJNOC010000007">
    <property type="protein sequence ID" value="CAF0704535.1"/>
    <property type="molecule type" value="Genomic_DNA"/>
</dbReference>
<feature type="repeat" description="WD" evidence="3">
    <location>
        <begin position="245"/>
        <end position="286"/>
    </location>
</feature>
<dbReference type="SMART" id="SM00320">
    <property type="entry name" value="WD40"/>
    <property type="match status" value="8"/>
</dbReference>
<dbReference type="PROSITE" id="PS00678">
    <property type="entry name" value="WD_REPEATS_1"/>
    <property type="match status" value="1"/>
</dbReference>
<dbReference type="InterPro" id="IPR001680">
    <property type="entry name" value="WD40_rpt"/>
</dbReference>
<accession>A0A813M612</accession>
<dbReference type="PROSITE" id="PS50294">
    <property type="entry name" value="WD_REPEATS_REGION"/>
    <property type="match status" value="1"/>
</dbReference>
<evidence type="ECO:0000256" key="1">
    <source>
        <dbReference type="ARBA" id="ARBA00022574"/>
    </source>
</evidence>
<dbReference type="Pfam" id="PF00400">
    <property type="entry name" value="WD40"/>
    <property type="match status" value="2"/>
</dbReference>
<keyword evidence="6" id="KW-1185">Reference proteome</keyword>
<feature type="repeat" description="WD" evidence="3">
    <location>
        <begin position="202"/>
        <end position="243"/>
    </location>
</feature>
<dbReference type="PANTHER" id="PTHR19857">
    <property type="entry name" value="MITOCHONDRIAL DIVISION PROTEIN 1-RELATED"/>
    <property type="match status" value="1"/>
</dbReference>
<dbReference type="InterPro" id="IPR019775">
    <property type="entry name" value="WD40_repeat_CS"/>
</dbReference>
<keyword evidence="2" id="KW-0677">Repeat</keyword>
<dbReference type="SUPFAM" id="SSF50978">
    <property type="entry name" value="WD40 repeat-like"/>
    <property type="match status" value="1"/>
</dbReference>
<dbReference type="Proteomes" id="UP000663879">
    <property type="component" value="Unassembled WGS sequence"/>
</dbReference>
<reference evidence="5" key="1">
    <citation type="submission" date="2021-02" db="EMBL/GenBank/DDBJ databases">
        <authorList>
            <person name="Nowell W R."/>
        </authorList>
    </citation>
    <scope>NUCLEOTIDE SEQUENCE</scope>
    <source>
        <strain evidence="5">Ploen Becks lab</strain>
    </source>
</reference>
<evidence type="ECO:0000256" key="2">
    <source>
        <dbReference type="ARBA" id="ARBA00022737"/>
    </source>
</evidence>
<evidence type="ECO:0008006" key="7">
    <source>
        <dbReference type="Google" id="ProtNLM"/>
    </source>
</evidence>
<dbReference type="PANTHER" id="PTHR19857:SF8">
    <property type="entry name" value="ANGIO-ASSOCIATED MIGRATORY CELL PROTEIN"/>
    <property type="match status" value="1"/>
</dbReference>
<dbReference type="AlphaFoldDB" id="A0A813M612"/>
<gene>
    <name evidence="5" type="ORF">OXX778_LOCUS155</name>
</gene>